<keyword evidence="1" id="KW-1133">Transmembrane helix</keyword>
<feature type="transmembrane region" description="Helical" evidence="1">
    <location>
        <begin position="45"/>
        <end position="69"/>
    </location>
</feature>
<feature type="transmembrane region" description="Helical" evidence="1">
    <location>
        <begin position="115"/>
        <end position="133"/>
    </location>
</feature>
<proteinExistence type="predicted"/>
<reference evidence="2" key="1">
    <citation type="journal article" date="2020" name="mSystems">
        <title>Genome- and Community-Level Interaction Insights into Carbon Utilization and Element Cycling Functions of Hydrothermarchaeota in Hydrothermal Sediment.</title>
        <authorList>
            <person name="Zhou Z."/>
            <person name="Liu Y."/>
            <person name="Xu W."/>
            <person name="Pan J."/>
            <person name="Luo Z.H."/>
            <person name="Li M."/>
        </authorList>
    </citation>
    <scope>NUCLEOTIDE SEQUENCE [LARGE SCALE GENOMIC DNA]</scope>
    <source>
        <strain evidence="2">SpSt-417</strain>
    </source>
</reference>
<protein>
    <submittedName>
        <fullName evidence="2">Uncharacterized protein</fullName>
    </submittedName>
</protein>
<feature type="transmembrane region" description="Helical" evidence="1">
    <location>
        <begin position="81"/>
        <end position="100"/>
    </location>
</feature>
<keyword evidence="1" id="KW-0472">Membrane</keyword>
<dbReference type="AlphaFoldDB" id="A0A7C4TLS1"/>
<accession>A0A7C4TLS1</accession>
<keyword evidence="1" id="KW-0812">Transmembrane</keyword>
<sequence length="246" mass="28356">MSAGGLRYKIRQYGWAAFVTTLIFTFLSIYIFYRRGYYDLYIANKVFAGVSALLLGIVLLIGLASRFFTVFDPLLRHRKELGIVVFYLAVVHGIVSFFFLPSKFPMANFIDKTNWPFIFGLTATIILFGIFLISNDSAMKFIGGKKWWWLQNWGARVGFVLVGLHVFVMKWKGWVNWYKVGGEKSLVHPEWPGASIIVAWFMVFVVLIRVAEILSPRFGKLVWYLSAVLLPTIYVVTFWWGTRFVG</sequence>
<feature type="transmembrane region" description="Helical" evidence="1">
    <location>
        <begin position="153"/>
        <end position="171"/>
    </location>
</feature>
<feature type="transmembrane region" description="Helical" evidence="1">
    <location>
        <begin position="222"/>
        <end position="241"/>
    </location>
</feature>
<comment type="caution">
    <text evidence="2">The sequence shown here is derived from an EMBL/GenBank/DDBJ whole genome shotgun (WGS) entry which is preliminary data.</text>
</comment>
<feature type="transmembrane region" description="Helical" evidence="1">
    <location>
        <begin position="191"/>
        <end position="210"/>
    </location>
</feature>
<evidence type="ECO:0000256" key="1">
    <source>
        <dbReference type="SAM" id="Phobius"/>
    </source>
</evidence>
<organism evidence="2">
    <name type="scientific">candidate division WWE3 bacterium</name>
    <dbReference type="NCBI Taxonomy" id="2053526"/>
    <lineage>
        <taxon>Bacteria</taxon>
        <taxon>Katanobacteria</taxon>
    </lineage>
</organism>
<name>A0A7C4TLS1_UNCKA</name>
<dbReference type="EMBL" id="DSRT01000117">
    <property type="protein sequence ID" value="HGW29712.1"/>
    <property type="molecule type" value="Genomic_DNA"/>
</dbReference>
<evidence type="ECO:0000313" key="2">
    <source>
        <dbReference type="EMBL" id="HGW29712.1"/>
    </source>
</evidence>
<feature type="transmembrane region" description="Helical" evidence="1">
    <location>
        <begin position="12"/>
        <end position="33"/>
    </location>
</feature>
<gene>
    <name evidence="2" type="ORF">ENR63_02195</name>
</gene>